<dbReference type="InterPro" id="IPR016925">
    <property type="entry name" value="UCP029570"/>
</dbReference>
<dbReference type="Pfam" id="PF03537">
    <property type="entry name" value="Glyco_hydro_114"/>
    <property type="match status" value="1"/>
</dbReference>
<dbReference type="PANTHER" id="PTHR35882:SF2">
    <property type="entry name" value="PELA"/>
    <property type="match status" value="1"/>
</dbReference>
<proteinExistence type="predicted"/>
<organism evidence="2 3">
    <name type="scientific">Pendulispora albinea</name>
    <dbReference type="NCBI Taxonomy" id="2741071"/>
    <lineage>
        <taxon>Bacteria</taxon>
        <taxon>Pseudomonadati</taxon>
        <taxon>Myxococcota</taxon>
        <taxon>Myxococcia</taxon>
        <taxon>Myxococcales</taxon>
        <taxon>Sorangiineae</taxon>
        <taxon>Pendulisporaceae</taxon>
        <taxon>Pendulispora</taxon>
    </lineage>
</organism>
<keyword evidence="3" id="KW-1185">Reference proteome</keyword>
<evidence type="ECO:0000313" key="2">
    <source>
        <dbReference type="EMBL" id="WXB13421.1"/>
    </source>
</evidence>
<dbReference type="CDD" id="cd10922">
    <property type="entry name" value="CE4_PelA_like_C"/>
    <property type="match status" value="1"/>
</dbReference>
<dbReference type="RefSeq" id="WP_394823031.1">
    <property type="nucleotide sequence ID" value="NZ_CP089984.1"/>
</dbReference>
<dbReference type="Gene3D" id="3.20.20.70">
    <property type="entry name" value="Aldolase class I"/>
    <property type="match status" value="1"/>
</dbReference>
<accession>A0ABZ2LWD9</accession>
<dbReference type="SUPFAM" id="SSF51445">
    <property type="entry name" value="(Trans)glycosidases"/>
    <property type="match status" value="1"/>
</dbReference>
<evidence type="ECO:0000313" key="3">
    <source>
        <dbReference type="Proteomes" id="UP001370348"/>
    </source>
</evidence>
<dbReference type="InterPro" id="IPR004352">
    <property type="entry name" value="GH114_TIM-barrel"/>
</dbReference>
<feature type="domain" description="Glycoside-hydrolase family GH114 TIM-barrel" evidence="1">
    <location>
        <begin position="102"/>
        <end position="307"/>
    </location>
</feature>
<evidence type="ECO:0000259" key="1">
    <source>
        <dbReference type="Pfam" id="PF03537"/>
    </source>
</evidence>
<reference evidence="2 3" key="1">
    <citation type="submission" date="2021-12" db="EMBL/GenBank/DDBJ databases">
        <title>Discovery of the Pendulisporaceae a myxobacterial family with distinct sporulation behavior and unique specialized metabolism.</title>
        <authorList>
            <person name="Garcia R."/>
            <person name="Popoff A."/>
            <person name="Bader C.D."/>
            <person name="Loehr J."/>
            <person name="Walesch S."/>
            <person name="Walt C."/>
            <person name="Boldt J."/>
            <person name="Bunk B."/>
            <person name="Haeckl F.J.F.P.J."/>
            <person name="Gunesch A.P."/>
            <person name="Birkelbach J."/>
            <person name="Nuebel U."/>
            <person name="Pietschmann T."/>
            <person name="Bach T."/>
            <person name="Mueller R."/>
        </authorList>
    </citation>
    <scope>NUCLEOTIDE SEQUENCE [LARGE SCALE GENOMIC DNA]</scope>
    <source>
        <strain evidence="2 3">MSr11954</strain>
    </source>
</reference>
<dbReference type="InterPro" id="IPR017853">
    <property type="entry name" value="GH"/>
</dbReference>
<dbReference type="PIRSF" id="PIRSF029570">
    <property type="entry name" value="UCP029570"/>
    <property type="match status" value="1"/>
</dbReference>
<dbReference type="Gene3D" id="3.20.20.370">
    <property type="entry name" value="Glycoside hydrolase/deacetylase"/>
    <property type="match status" value="1"/>
</dbReference>
<gene>
    <name evidence="2" type="ORF">LZC94_36955</name>
</gene>
<dbReference type="Proteomes" id="UP001370348">
    <property type="component" value="Chromosome"/>
</dbReference>
<protein>
    <submittedName>
        <fullName evidence="2">Endo alpha-1,4 polygalactosaminidase</fullName>
    </submittedName>
</protein>
<dbReference type="SUPFAM" id="SSF88713">
    <property type="entry name" value="Glycoside hydrolase/deacetylase"/>
    <property type="match status" value="1"/>
</dbReference>
<dbReference type="PANTHER" id="PTHR35882">
    <property type="entry name" value="PELA"/>
    <property type="match status" value="1"/>
</dbReference>
<sequence>MSSSLAIEQKVSFAHLWTILGWFVALAAIHTSAPRTAHAADAARSESRQRTAFFYGPNVPPELLNHYDRVVVEPENAGNLVPPRPAAQGGATGVGKPELSRAEIFAYASIGEVHPTRSYRRDVPHAWVLGRNDEYGADIMDTTRPEWRAFVLDRILEPLYRKGYRGFFFDTLESYKRFAPQPSWGQHAAGLAAIVRGFAQRHPDAKILLNRGFEFLPQVAPVVAGVVAESLFSTWRMEGKTQVAAVVTPQQRDALLVQLREAANRYRLPVTVIDYLPVSAGVEARKAIAKKILALGFSPYVTGFNLDEIGVGEIENVPRRVLLLYKGSDDEAFLGVQDANVLVAPVMEWMGYRIDYHDVRRALPSHNLAGQYAGIIVFLPDGTANEAALERFLNKQLDLGMRIAFMEGFGFTPNERFLRRLGLAAASVEAKAPMTLVPFTTQQPLSPYVGFEAKPRPRLRELTPVNLGPNAESTKTKSYLHVEDAGHRKWDGVVLGPWGGAAFFPYVLDEGLEGERRWVLDPFRFLHDALGLPSIPVPDVTTESGRRELTVHIDGDAFPSLAERRGYPYAGQVILDDVLKVYQLPHTVSVVEGEVGPSGRYPEKSPALERIAREIFRLPNVEVASHTYSHPFFWADAEAGKTAPHGVEPVHLPIPGYKFLLERDIVGSVDYINKRLAPPDKRVRVLLWPGDCSPSGRAVGMSDGIGVYNVNGGGATRNRETPSLTRGSAMGVPNDNGAFQVFTPVENENVYTNDFLGPYYGYRRAIETFELNDNPRRLTHIPVYFHFYSAVKTAALAALKEVYAWVLRQETIPLYLSEYAAKVLAFQKVTLARRIEDGAWEIAQNGPLRTVRVDDAWGWPDLDKSTGVAGLRDVPQGRYVHLLSGVKVVLASRTSPSEGVYLEHANGQIANWTREAKGARFRIRGNVPLVITVGGVRRGASCTLRYGTFGARDATNTARGILGSVKDTRASTVSMQFTLKETDTGEGSLECQ</sequence>
<dbReference type="InterPro" id="IPR013785">
    <property type="entry name" value="Aldolase_TIM"/>
</dbReference>
<dbReference type="InterPro" id="IPR011330">
    <property type="entry name" value="Glyco_hydro/deAcase_b/a-brl"/>
</dbReference>
<dbReference type="EMBL" id="CP089984">
    <property type="protein sequence ID" value="WXB13421.1"/>
    <property type="molecule type" value="Genomic_DNA"/>
</dbReference>
<name>A0ABZ2LWD9_9BACT</name>